<proteinExistence type="predicted"/>
<dbReference type="Pfam" id="PF01850">
    <property type="entry name" value="PIN"/>
    <property type="match status" value="1"/>
</dbReference>
<dbReference type="Proteomes" id="UP000663929">
    <property type="component" value="Chromosome"/>
</dbReference>
<gene>
    <name evidence="2" type="ORF">J3U87_18085</name>
</gene>
<evidence type="ECO:0000313" key="3">
    <source>
        <dbReference type="Proteomes" id="UP000663929"/>
    </source>
</evidence>
<keyword evidence="3" id="KW-1185">Reference proteome</keyword>
<dbReference type="AlphaFoldDB" id="A0A8A4TWN6"/>
<evidence type="ECO:0000259" key="1">
    <source>
        <dbReference type="Pfam" id="PF01850"/>
    </source>
</evidence>
<accession>A0A8A4TWN6</accession>
<protein>
    <submittedName>
        <fullName evidence="2">PIN domain-containing protein</fullName>
    </submittedName>
</protein>
<dbReference type="RefSeq" id="WP_237384453.1">
    <property type="nucleotide sequence ID" value="NZ_CP071793.1"/>
</dbReference>
<name>A0A8A4TWN6_SULCO</name>
<evidence type="ECO:0000313" key="2">
    <source>
        <dbReference type="EMBL" id="QTD54359.1"/>
    </source>
</evidence>
<feature type="domain" description="PIN" evidence="1">
    <location>
        <begin position="5"/>
        <end position="123"/>
    </location>
</feature>
<dbReference type="InterPro" id="IPR002716">
    <property type="entry name" value="PIN_dom"/>
</dbReference>
<dbReference type="KEGG" id="scor:J3U87_18085"/>
<dbReference type="Gene3D" id="3.40.50.1010">
    <property type="entry name" value="5'-nuclease"/>
    <property type="match status" value="1"/>
</dbReference>
<reference evidence="2" key="1">
    <citation type="submission" date="2021-03" db="EMBL/GenBank/DDBJ databases">
        <title>Acanthopleuribacteraceae sp. M133.</title>
        <authorList>
            <person name="Wang G."/>
        </authorList>
    </citation>
    <scope>NUCLEOTIDE SEQUENCE</scope>
    <source>
        <strain evidence="2">M133</strain>
    </source>
</reference>
<dbReference type="InterPro" id="IPR029060">
    <property type="entry name" value="PIN-like_dom_sf"/>
</dbReference>
<sequence length="144" mass="16438">MEGRYFIDTGVFIASFDDSDADRQNIAQKLIGTALAEHVGIISYQVIEEMLHHFMDRFEKKLEPGDTDEYLERVLIPLCEVYPTVELYETALNLCYERRYSYKDALILAASQRGSCKVLFSDRLKHGGTVGALTIHNPFRKLDG</sequence>
<organism evidence="2 3">
    <name type="scientific">Sulfidibacter corallicola</name>
    <dbReference type="NCBI Taxonomy" id="2818388"/>
    <lineage>
        <taxon>Bacteria</taxon>
        <taxon>Pseudomonadati</taxon>
        <taxon>Acidobacteriota</taxon>
        <taxon>Holophagae</taxon>
        <taxon>Acanthopleuribacterales</taxon>
        <taxon>Acanthopleuribacteraceae</taxon>
        <taxon>Sulfidibacter</taxon>
    </lineage>
</organism>
<dbReference type="EMBL" id="CP071793">
    <property type="protein sequence ID" value="QTD54359.1"/>
    <property type="molecule type" value="Genomic_DNA"/>
</dbReference>
<dbReference type="SUPFAM" id="SSF88723">
    <property type="entry name" value="PIN domain-like"/>
    <property type="match status" value="1"/>
</dbReference>